<reference evidence="4" key="1">
    <citation type="journal article" date="2020" name="Nat. Commun.">
        <title>Large-scale genome sequencing of mycorrhizal fungi provides insights into the early evolution of symbiotic traits.</title>
        <authorList>
            <person name="Miyauchi S."/>
            <person name="Kiss E."/>
            <person name="Kuo A."/>
            <person name="Drula E."/>
            <person name="Kohler A."/>
            <person name="Sanchez-Garcia M."/>
            <person name="Morin E."/>
            <person name="Andreopoulos B."/>
            <person name="Barry K.W."/>
            <person name="Bonito G."/>
            <person name="Buee M."/>
            <person name="Carver A."/>
            <person name="Chen C."/>
            <person name="Cichocki N."/>
            <person name="Clum A."/>
            <person name="Culley D."/>
            <person name="Crous P.W."/>
            <person name="Fauchery L."/>
            <person name="Girlanda M."/>
            <person name="Hayes R.D."/>
            <person name="Keri Z."/>
            <person name="LaButti K."/>
            <person name="Lipzen A."/>
            <person name="Lombard V."/>
            <person name="Magnuson J."/>
            <person name="Maillard F."/>
            <person name="Murat C."/>
            <person name="Nolan M."/>
            <person name="Ohm R.A."/>
            <person name="Pangilinan J."/>
            <person name="Pereira M.F."/>
            <person name="Perotto S."/>
            <person name="Peter M."/>
            <person name="Pfister S."/>
            <person name="Riley R."/>
            <person name="Sitrit Y."/>
            <person name="Stielow J.B."/>
            <person name="Szollosi G."/>
            <person name="Zifcakova L."/>
            <person name="Stursova M."/>
            <person name="Spatafora J.W."/>
            <person name="Tedersoo L."/>
            <person name="Vaario L.M."/>
            <person name="Yamada A."/>
            <person name="Yan M."/>
            <person name="Wang P."/>
            <person name="Xu J."/>
            <person name="Bruns T."/>
            <person name="Baldrian P."/>
            <person name="Vilgalys R."/>
            <person name="Dunand C."/>
            <person name="Henrissat B."/>
            <person name="Grigoriev I.V."/>
            <person name="Hibbett D."/>
            <person name="Nagy L.G."/>
            <person name="Martin F.M."/>
        </authorList>
    </citation>
    <scope>NUCLEOTIDE SEQUENCE</scope>
    <source>
        <strain evidence="4">UH-Tt-Lm1</strain>
    </source>
</reference>
<dbReference type="InterPro" id="IPR032710">
    <property type="entry name" value="NTF2-like_dom_sf"/>
</dbReference>
<dbReference type="PANTHER" id="PTHR28554">
    <property type="entry name" value="39S RIBOSOMAL PROTEIN L45, MITOCHONDRIAL"/>
    <property type="match status" value="1"/>
</dbReference>
<evidence type="ECO:0000313" key="5">
    <source>
        <dbReference type="Proteomes" id="UP000736335"/>
    </source>
</evidence>
<proteinExistence type="predicted"/>
<dbReference type="SUPFAM" id="SSF54427">
    <property type="entry name" value="NTF2-like"/>
    <property type="match status" value="1"/>
</dbReference>
<dbReference type="InterPro" id="IPR051975">
    <property type="entry name" value="mtLSU_mL45"/>
</dbReference>
<evidence type="ECO:0000313" key="4">
    <source>
        <dbReference type="EMBL" id="KAF9787894.1"/>
    </source>
</evidence>
<dbReference type="Gene3D" id="3.10.450.240">
    <property type="match status" value="1"/>
</dbReference>
<evidence type="ECO:0000256" key="3">
    <source>
        <dbReference type="ARBA" id="ARBA00023128"/>
    </source>
</evidence>
<dbReference type="Proteomes" id="UP000736335">
    <property type="component" value="Unassembled WGS sequence"/>
</dbReference>
<keyword evidence="5" id="KW-1185">Reference proteome</keyword>
<sequence length="297" mass="33778">MFRPPLCHSTLLHSFRSSRTVLRHGRRFFGQIKLDKTAEDINKLSPDEQIERLSQLSANAENNPDVDLWSLSADLLDLHVPEPVIRATTTPLTFRARMNNFFANQVNHFKNIFSMYRLAKAHSLPGVDTPKALRLGIFQVGSTSDTAWVAPLRRIAVQTYADVYCALANGDVKAIKALTTHPYTSHLQGLLKSRTSTNQKFIWTMHSHVTPPKIVSIRAIEGHLGRGGPKLGNRLSVQTLVRFDTTQTLKVYSKKGVQISPKESSTPRRVTEYLVLEKRMWYDGPWKIKQQMFERSE</sequence>
<dbReference type="Pfam" id="PF07961">
    <property type="entry name" value="MBA1"/>
    <property type="match status" value="1"/>
</dbReference>
<protein>
    <recommendedName>
        <fullName evidence="6">Tim44-like domain-containing protein</fullName>
    </recommendedName>
</protein>
<evidence type="ECO:0008006" key="6">
    <source>
        <dbReference type="Google" id="ProtNLM"/>
    </source>
</evidence>
<dbReference type="PANTHER" id="PTHR28554:SF1">
    <property type="entry name" value="LARGE RIBOSOMAL SUBUNIT PROTEIN ML45"/>
    <property type="match status" value="1"/>
</dbReference>
<name>A0A9P6L8D1_9AGAM</name>
<comment type="subcellular location">
    <subcellularLocation>
        <location evidence="1">Mitochondrion</location>
    </subcellularLocation>
</comment>
<dbReference type="AlphaFoldDB" id="A0A9P6L8D1"/>
<evidence type="ECO:0000256" key="1">
    <source>
        <dbReference type="ARBA" id="ARBA00004173"/>
    </source>
</evidence>
<keyword evidence="2" id="KW-0809">Transit peptide</keyword>
<dbReference type="GO" id="GO:0032979">
    <property type="term" value="P:protein insertion into mitochondrial inner membrane from matrix"/>
    <property type="evidence" value="ECO:0007669"/>
    <property type="project" value="InterPro"/>
</dbReference>
<gene>
    <name evidence="4" type="ORF">BJ322DRAFT_1045879</name>
</gene>
<dbReference type="EMBL" id="WIUZ02000004">
    <property type="protein sequence ID" value="KAF9787894.1"/>
    <property type="molecule type" value="Genomic_DNA"/>
</dbReference>
<keyword evidence="3" id="KW-0496">Mitochondrion</keyword>
<accession>A0A9P6L8D1</accession>
<evidence type="ECO:0000256" key="2">
    <source>
        <dbReference type="ARBA" id="ARBA00022946"/>
    </source>
</evidence>
<dbReference type="InterPro" id="IPR024621">
    <property type="entry name" value="Mba1"/>
</dbReference>
<comment type="caution">
    <text evidence="4">The sequence shown here is derived from an EMBL/GenBank/DDBJ whole genome shotgun (WGS) entry which is preliminary data.</text>
</comment>
<dbReference type="GO" id="GO:0005743">
    <property type="term" value="C:mitochondrial inner membrane"/>
    <property type="evidence" value="ECO:0007669"/>
    <property type="project" value="InterPro"/>
</dbReference>
<reference evidence="4" key="2">
    <citation type="submission" date="2020-11" db="EMBL/GenBank/DDBJ databases">
        <authorList>
            <consortium name="DOE Joint Genome Institute"/>
            <person name="Kuo A."/>
            <person name="Miyauchi S."/>
            <person name="Kiss E."/>
            <person name="Drula E."/>
            <person name="Kohler A."/>
            <person name="Sanchez-Garcia M."/>
            <person name="Andreopoulos B."/>
            <person name="Barry K.W."/>
            <person name="Bonito G."/>
            <person name="Buee M."/>
            <person name="Carver A."/>
            <person name="Chen C."/>
            <person name="Cichocki N."/>
            <person name="Clum A."/>
            <person name="Culley D."/>
            <person name="Crous P.W."/>
            <person name="Fauchery L."/>
            <person name="Girlanda M."/>
            <person name="Hayes R."/>
            <person name="Keri Z."/>
            <person name="Labutti K."/>
            <person name="Lipzen A."/>
            <person name="Lombard V."/>
            <person name="Magnuson J."/>
            <person name="Maillard F."/>
            <person name="Morin E."/>
            <person name="Murat C."/>
            <person name="Nolan M."/>
            <person name="Ohm R."/>
            <person name="Pangilinan J."/>
            <person name="Pereira M."/>
            <person name="Perotto S."/>
            <person name="Peter M."/>
            <person name="Riley R."/>
            <person name="Sitrit Y."/>
            <person name="Stielow B."/>
            <person name="Szollosi G."/>
            <person name="Zifcakova L."/>
            <person name="Stursova M."/>
            <person name="Spatafora J.W."/>
            <person name="Tedersoo L."/>
            <person name="Vaario L.-M."/>
            <person name="Yamada A."/>
            <person name="Yan M."/>
            <person name="Wang P."/>
            <person name="Xu J."/>
            <person name="Bruns T."/>
            <person name="Baldrian P."/>
            <person name="Vilgalys R."/>
            <person name="Henrissat B."/>
            <person name="Grigoriev I.V."/>
            <person name="Hibbett D."/>
            <person name="Nagy L.G."/>
            <person name="Martin F.M."/>
        </authorList>
    </citation>
    <scope>NUCLEOTIDE SEQUENCE</scope>
    <source>
        <strain evidence="4">UH-Tt-Lm1</strain>
    </source>
</reference>
<organism evidence="4 5">
    <name type="scientific">Thelephora terrestris</name>
    <dbReference type="NCBI Taxonomy" id="56493"/>
    <lineage>
        <taxon>Eukaryota</taxon>
        <taxon>Fungi</taxon>
        <taxon>Dikarya</taxon>
        <taxon>Basidiomycota</taxon>
        <taxon>Agaricomycotina</taxon>
        <taxon>Agaricomycetes</taxon>
        <taxon>Thelephorales</taxon>
        <taxon>Thelephoraceae</taxon>
        <taxon>Thelephora</taxon>
    </lineage>
</organism>
<dbReference type="OrthoDB" id="19619at2759"/>